<organism evidence="2 3">
    <name type="scientific">Peribacillus simplex</name>
    <dbReference type="NCBI Taxonomy" id="1478"/>
    <lineage>
        <taxon>Bacteria</taxon>
        <taxon>Bacillati</taxon>
        <taxon>Bacillota</taxon>
        <taxon>Bacilli</taxon>
        <taxon>Bacillales</taxon>
        <taxon>Bacillaceae</taxon>
        <taxon>Peribacillus</taxon>
    </lineage>
</organism>
<dbReference type="GO" id="GO:0015074">
    <property type="term" value="P:DNA integration"/>
    <property type="evidence" value="ECO:0007669"/>
    <property type="project" value="InterPro"/>
</dbReference>
<name>A0AA90NS79_9BACI</name>
<dbReference type="Pfam" id="PF13333">
    <property type="entry name" value="rve_2"/>
    <property type="match status" value="1"/>
</dbReference>
<feature type="non-terminal residue" evidence="2">
    <location>
        <position position="1"/>
    </location>
</feature>
<reference evidence="2" key="1">
    <citation type="submission" date="2023-07" db="EMBL/GenBank/DDBJ databases">
        <title>Murine gut Bacillus species.</title>
        <authorList>
            <person name="Gutman E."/>
            <person name="Hashuel R."/>
            <person name="Litvak Y."/>
        </authorList>
    </citation>
    <scope>NUCLEOTIDE SEQUENCE</scope>
    <source>
        <strain evidence="2">RU283</strain>
    </source>
</reference>
<evidence type="ECO:0000313" key="2">
    <source>
        <dbReference type="EMBL" id="MDP1418479.1"/>
    </source>
</evidence>
<accession>A0AA90NS79</accession>
<dbReference type="InterPro" id="IPR001584">
    <property type="entry name" value="Integrase_cat-core"/>
</dbReference>
<gene>
    <name evidence="2" type="ORF">Q8G35_08640</name>
</gene>
<comment type="caution">
    <text evidence="2">The sequence shown here is derived from an EMBL/GenBank/DDBJ whole genome shotgun (WGS) entry which is preliminary data.</text>
</comment>
<dbReference type="EMBL" id="JAUUTP010000006">
    <property type="protein sequence ID" value="MDP1418479.1"/>
    <property type="molecule type" value="Genomic_DNA"/>
</dbReference>
<evidence type="ECO:0000313" key="3">
    <source>
        <dbReference type="Proteomes" id="UP001178277"/>
    </source>
</evidence>
<sequence length="49" mass="6025">LLYLQEFESMEHFKQELEEYIHYYNHQRIKVKLKGMSPVDYRVHALKAA</sequence>
<protein>
    <submittedName>
        <fullName evidence="2">IS3 family transposase</fullName>
    </submittedName>
</protein>
<dbReference type="Proteomes" id="UP001178277">
    <property type="component" value="Unassembled WGS sequence"/>
</dbReference>
<dbReference type="RefSeq" id="WP_305159842.1">
    <property type="nucleotide sequence ID" value="NZ_JAUUTP010000006.1"/>
</dbReference>
<feature type="domain" description="Integrase catalytic" evidence="1">
    <location>
        <begin position="2"/>
        <end position="46"/>
    </location>
</feature>
<proteinExistence type="predicted"/>
<dbReference type="AlphaFoldDB" id="A0AA90NS79"/>
<evidence type="ECO:0000259" key="1">
    <source>
        <dbReference type="Pfam" id="PF13333"/>
    </source>
</evidence>